<organism evidence="1 2">
    <name type="scientific">Aspergillus ochraceoroseus IBT 24754</name>
    <dbReference type="NCBI Taxonomy" id="1392256"/>
    <lineage>
        <taxon>Eukaryota</taxon>
        <taxon>Fungi</taxon>
        <taxon>Dikarya</taxon>
        <taxon>Ascomycota</taxon>
        <taxon>Pezizomycotina</taxon>
        <taxon>Eurotiomycetes</taxon>
        <taxon>Eurotiomycetidae</taxon>
        <taxon>Eurotiales</taxon>
        <taxon>Aspergillaceae</taxon>
        <taxon>Aspergillus</taxon>
        <taxon>Aspergillus subgen. Nidulantes</taxon>
    </lineage>
</organism>
<sequence length="151" mass="16523">MRAGYDSLTRSAGCWDGGGSRPLLIENYYARRFQCAVLELAEGQERRKKVMAPNGSGRTLATSTISIRESMTGHAICEAKRFNELNESEPGTAFQTVIGAAVPSYLCQNWGTSRAQIGPSICVKTDQTSQDDINDINSHYTDDHSRSAICI</sequence>
<accession>A0A2T5LRB7</accession>
<dbReference type="EMBL" id="MSFN02000007">
    <property type="protein sequence ID" value="PTU18830.1"/>
    <property type="molecule type" value="Genomic_DNA"/>
</dbReference>
<dbReference type="RefSeq" id="XP_040750222.1">
    <property type="nucleotide sequence ID" value="XM_040900149.1"/>
</dbReference>
<dbReference type="GeneID" id="63817031"/>
<dbReference type="VEuPathDB" id="FungiDB:P175DRAFT_0534607"/>
<dbReference type="AlphaFoldDB" id="A0A2T5LRB7"/>
<dbReference type="Proteomes" id="UP000244073">
    <property type="component" value="Unassembled WGS sequence"/>
</dbReference>
<reference evidence="1 2" key="1">
    <citation type="journal article" date="2018" name="Proc. Natl. Acad. Sci. U.S.A.">
        <title>Linking secondary metabolites to gene clusters through genome sequencing of six diverse Aspergillus species.</title>
        <authorList>
            <person name="Kaerboelling I."/>
            <person name="Vesth T.C."/>
            <person name="Frisvad J.C."/>
            <person name="Nybo J.L."/>
            <person name="Theobald S."/>
            <person name="Kuo A."/>
            <person name="Bowyer P."/>
            <person name="Matsuda Y."/>
            <person name="Mondo S."/>
            <person name="Lyhne E.K."/>
            <person name="Kogle M.E."/>
            <person name="Clum A."/>
            <person name="Lipzen A."/>
            <person name="Salamov A."/>
            <person name="Ngan C.Y."/>
            <person name="Daum C."/>
            <person name="Chiniquy J."/>
            <person name="Barry K."/>
            <person name="LaButti K."/>
            <person name="Haridas S."/>
            <person name="Simmons B.A."/>
            <person name="Magnuson J.K."/>
            <person name="Mortensen U.H."/>
            <person name="Larsen T.O."/>
            <person name="Grigoriev I.V."/>
            <person name="Baker S.E."/>
            <person name="Andersen M.R."/>
        </authorList>
    </citation>
    <scope>NUCLEOTIDE SEQUENCE [LARGE SCALE GENOMIC DNA]</scope>
    <source>
        <strain evidence="1 2">IBT 24754</strain>
    </source>
</reference>
<gene>
    <name evidence="1" type="ORF">P175DRAFT_0534607</name>
</gene>
<comment type="caution">
    <text evidence="1">The sequence shown here is derived from an EMBL/GenBank/DDBJ whole genome shotgun (WGS) entry which is preliminary data.</text>
</comment>
<evidence type="ECO:0000313" key="1">
    <source>
        <dbReference type="EMBL" id="PTU18830.1"/>
    </source>
</evidence>
<evidence type="ECO:0000313" key="2">
    <source>
        <dbReference type="Proteomes" id="UP000244073"/>
    </source>
</evidence>
<proteinExistence type="predicted"/>
<name>A0A2T5LRB7_9EURO</name>
<protein>
    <submittedName>
        <fullName evidence="1">Uncharacterized protein</fullName>
    </submittedName>
</protein>